<evidence type="ECO:0008006" key="4">
    <source>
        <dbReference type="Google" id="ProtNLM"/>
    </source>
</evidence>
<keyword evidence="1" id="KW-0812">Transmembrane</keyword>
<evidence type="ECO:0000313" key="2">
    <source>
        <dbReference type="EMBL" id="KAK6192222.1"/>
    </source>
</evidence>
<dbReference type="EMBL" id="JAZGQO010000002">
    <property type="protein sequence ID" value="KAK6192222.1"/>
    <property type="molecule type" value="Genomic_DNA"/>
</dbReference>
<evidence type="ECO:0000256" key="1">
    <source>
        <dbReference type="SAM" id="Phobius"/>
    </source>
</evidence>
<dbReference type="Proteomes" id="UP001347796">
    <property type="component" value="Unassembled WGS sequence"/>
</dbReference>
<keyword evidence="1" id="KW-1133">Transmembrane helix</keyword>
<feature type="transmembrane region" description="Helical" evidence="1">
    <location>
        <begin position="170"/>
        <end position="192"/>
    </location>
</feature>
<dbReference type="AlphaFoldDB" id="A0AAN8KBW0"/>
<reference evidence="2 3" key="1">
    <citation type="submission" date="2024-01" db="EMBL/GenBank/DDBJ databases">
        <title>The genome of the rayed Mediterranean limpet Patella caerulea (Linnaeus, 1758).</title>
        <authorList>
            <person name="Anh-Thu Weber A."/>
            <person name="Halstead-Nussloch G."/>
        </authorList>
    </citation>
    <scope>NUCLEOTIDE SEQUENCE [LARGE SCALE GENOMIC DNA]</scope>
    <source>
        <strain evidence="2">AATW-2023a</strain>
        <tissue evidence="2">Whole specimen</tissue>
    </source>
</reference>
<organism evidence="2 3">
    <name type="scientific">Patella caerulea</name>
    <name type="common">Rayed Mediterranean limpet</name>
    <dbReference type="NCBI Taxonomy" id="87958"/>
    <lineage>
        <taxon>Eukaryota</taxon>
        <taxon>Metazoa</taxon>
        <taxon>Spiralia</taxon>
        <taxon>Lophotrochozoa</taxon>
        <taxon>Mollusca</taxon>
        <taxon>Gastropoda</taxon>
        <taxon>Patellogastropoda</taxon>
        <taxon>Patelloidea</taxon>
        <taxon>Patellidae</taxon>
        <taxon>Patella</taxon>
    </lineage>
</organism>
<sequence>MDSTKQEINPEEWLKMFNFMNFDRTFLTHKVHKASRSTMEKYILVILLIFCLGSSPVNGKYCTSLKSRQKVETKTTQEICTQAYQAACGWFSSEMCTYYERFQCEKKFNETKTYYTIVRECCPGYTLMPNKTCMKLNSEDYHKYNITKGSALPSTGADEDDDEVDISHGVFAGIGCGAVFIICVTILIVVHIKKNEKKKIIMNQGTVGMRHEQDKMIVTVNTKDKSDKNEAATRMT</sequence>
<accession>A0AAN8KBW0</accession>
<gene>
    <name evidence="2" type="ORF">SNE40_003730</name>
</gene>
<evidence type="ECO:0000313" key="3">
    <source>
        <dbReference type="Proteomes" id="UP001347796"/>
    </source>
</evidence>
<keyword evidence="1" id="KW-0472">Membrane</keyword>
<proteinExistence type="predicted"/>
<name>A0AAN8KBW0_PATCE</name>
<protein>
    <recommendedName>
        <fullName evidence="4">EMI domain-containing protein</fullName>
    </recommendedName>
</protein>
<keyword evidence="3" id="KW-1185">Reference proteome</keyword>
<comment type="caution">
    <text evidence="2">The sequence shown here is derived from an EMBL/GenBank/DDBJ whole genome shotgun (WGS) entry which is preliminary data.</text>
</comment>